<feature type="transmembrane region" description="Helical" evidence="2">
    <location>
        <begin position="76"/>
        <end position="94"/>
    </location>
</feature>
<evidence type="ECO:0000313" key="5">
    <source>
        <dbReference type="Proteomes" id="UP000694395"/>
    </source>
</evidence>
<proteinExistence type="predicted"/>
<evidence type="ECO:0000259" key="3">
    <source>
        <dbReference type="PROSITE" id="PS50004"/>
    </source>
</evidence>
<reference evidence="4" key="2">
    <citation type="submission" date="2025-08" db="UniProtKB">
        <authorList>
            <consortium name="Ensembl"/>
        </authorList>
    </citation>
    <scope>IDENTIFICATION</scope>
</reference>
<dbReference type="PANTHER" id="PTHR46096">
    <property type="entry name" value="PERFORIN-1"/>
    <property type="match status" value="1"/>
</dbReference>
<sequence length="210" mass="23457">MSKNKCNAHCTLFMQSGGKGSTPRKPTILSGAPNSPSLPVFVANYSTQQRPTTSPGKLSSLHRSSPIRLIDMSSSSLLWCLLVVCVLTVVQIYAAEEPKVLKVFNLRASDLNSGLFQTPDAYVKVFMGSGYGGKTEVKNNNHDPWWKEDFNFFNAIENNPMRLEVYDSDVLFDDLLGTCERSIKIGTWQHQCFLKKGGSLYYSYTLEPLQ</sequence>
<keyword evidence="1" id="KW-0732">Signal</keyword>
<keyword evidence="2" id="KW-0812">Transmembrane</keyword>
<evidence type="ECO:0000256" key="1">
    <source>
        <dbReference type="ARBA" id="ARBA00022729"/>
    </source>
</evidence>
<name>A0A8K9V768_ONCMY</name>
<dbReference type="Gene3D" id="2.60.40.150">
    <property type="entry name" value="C2 domain"/>
    <property type="match status" value="1"/>
</dbReference>
<dbReference type="InterPro" id="IPR035892">
    <property type="entry name" value="C2_domain_sf"/>
</dbReference>
<keyword evidence="2" id="KW-0472">Membrane</keyword>
<evidence type="ECO:0000256" key="2">
    <source>
        <dbReference type="SAM" id="Phobius"/>
    </source>
</evidence>
<dbReference type="InterPro" id="IPR052784">
    <property type="entry name" value="Perforin-1_pore-forming"/>
</dbReference>
<dbReference type="GeneTree" id="ENSGT00390000012710"/>
<dbReference type="SUPFAM" id="SSF49562">
    <property type="entry name" value="C2 domain (Calcium/lipid-binding domain, CaLB)"/>
    <property type="match status" value="1"/>
</dbReference>
<dbReference type="Proteomes" id="UP000694395">
    <property type="component" value="Chromosome 11"/>
</dbReference>
<dbReference type="InterPro" id="IPR000008">
    <property type="entry name" value="C2_dom"/>
</dbReference>
<dbReference type="GO" id="GO:0001771">
    <property type="term" value="P:immunological synapse formation"/>
    <property type="evidence" value="ECO:0007669"/>
    <property type="project" value="TreeGrafter"/>
</dbReference>
<dbReference type="GO" id="GO:0022829">
    <property type="term" value="F:wide pore channel activity"/>
    <property type="evidence" value="ECO:0007669"/>
    <property type="project" value="TreeGrafter"/>
</dbReference>
<dbReference type="SMART" id="SM00239">
    <property type="entry name" value="C2"/>
    <property type="match status" value="1"/>
</dbReference>
<dbReference type="PROSITE" id="PS50004">
    <property type="entry name" value="C2"/>
    <property type="match status" value="1"/>
</dbReference>
<dbReference type="PANTHER" id="PTHR46096:SF3">
    <property type="entry name" value="PERFORIN-1"/>
    <property type="match status" value="1"/>
</dbReference>
<accession>A0A8K9V768</accession>
<dbReference type="GO" id="GO:0001913">
    <property type="term" value="P:T cell mediated cytotoxicity"/>
    <property type="evidence" value="ECO:0007669"/>
    <property type="project" value="TreeGrafter"/>
</dbReference>
<dbReference type="AlphaFoldDB" id="A0A8K9V768"/>
<evidence type="ECO:0000313" key="4">
    <source>
        <dbReference type="Ensembl" id="ENSOMYP00000115546.1"/>
    </source>
</evidence>
<dbReference type="Ensembl" id="ENSOMYT00000162263.1">
    <property type="protein sequence ID" value="ENSOMYP00000115546.1"/>
    <property type="gene ID" value="ENSOMYG00000060495.1"/>
</dbReference>
<feature type="domain" description="C2" evidence="3">
    <location>
        <begin position="86"/>
        <end position="202"/>
    </location>
</feature>
<dbReference type="GO" id="GO:0051607">
    <property type="term" value="P:defense response to virus"/>
    <property type="evidence" value="ECO:0007669"/>
    <property type="project" value="TreeGrafter"/>
</dbReference>
<dbReference type="GO" id="GO:0016020">
    <property type="term" value="C:membrane"/>
    <property type="evidence" value="ECO:0007669"/>
    <property type="project" value="TreeGrafter"/>
</dbReference>
<gene>
    <name evidence="4" type="primary">LOC118937408</name>
</gene>
<organism evidence="4 5">
    <name type="scientific">Oncorhynchus mykiss</name>
    <name type="common">Rainbow trout</name>
    <name type="synonym">Salmo gairdneri</name>
    <dbReference type="NCBI Taxonomy" id="8022"/>
    <lineage>
        <taxon>Eukaryota</taxon>
        <taxon>Metazoa</taxon>
        <taxon>Chordata</taxon>
        <taxon>Craniata</taxon>
        <taxon>Vertebrata</taxon>
        <taxon>Euteleostomi</taxon>
        <taxon>Actinopterygii</taxon>
        <taxon>Neopterygii</taxon>
        <taxon>Teleostei</taxon>
        <taxon>Protacanthopterygii</taxon>
        <taxon>Salmoniformes</taxon>
        <taxon>Salmonidae</taxon>
        <taxon>Salmoninae</taxon>
        <taxon>Oncorhynchus</taxon>
    </lineage>
</organism>
<dbReference type="Pfam" id="PF00168">
    <property type="entry name" value="C2"/>
    <property type="match status" value="1"/>
</dbReference>
<reference evidence="4" key="3">
    <citation type="submission" date="2025-09" db="UniProtKB">
        <authorList>
            <consortium name="Ensembl"/>
        </authorList>
    </citation>
    <scope>IDENTIFICATION</scope>
</reference>
<reference evidence="4" key="1">
    <citation type="submission" date="2020-07" db="EMBL/GenBank/DDBJ databases">
        <title>A long reads based de novo assembly of the rainbow trout Arlee double haploid line genome.</title>
        <authorList>
            <person name="Gao G."/>
            <person name="Palti Y."/>
        </authorList>
    </citation>
    <scope>NUCLEOTIDE SEQUENCE [LARGE SCALE GENOMIC DNA]</scope>
</reference>
<keyword evidence="2" id="KW-1133">Transmembrane helix</keyword>
<protein>
    <recommendedName>
        <fullName evidence="3">C2 domain-containing protein</fullName>
    </recommendedName>
</protein>
<keyword evidence="5" id="KW-1185">Reference proteome</keyword>